<evidence type="ECO:0000259" key="8">
    <source>
        <dbReference type="Pfam" id="PF16875"/>
    </source>
</evidence>
<dbReference type="EC" id="3.2.1.22" evidence="2 5"/>
<evidence type="ECO:0000313" key="10">
    <source>
        <dbReference type="Proteomes" id="UP000886829"/>
    </source>
</evidence>
<dbReference type="PRINTS" id="PR00743">
    <property type="entry name" value="GLHYDRLASE36"/>
</dbReference>
<dbReference type="Pfam" id="PF02065">
    <property type="entry name" value="Melibiase"/>
    <property type="match status" value="1"/>
</dbReference>
<dbReference type="PANTHER" id="PTHR43053">
    <property type="entry name" value="GLYCOSIDASE FAMILY 31"/>
    <property type="match status" value="1"/>
</dbReference>
<feature type="active site" description="Nucleophile" evidence="6">
    <location>
        <position position="481"/>
    </location>
</feature>
<dbReference type="CDD" id="cd14791">
    <property type="entry name" value="GH36"/>
    <property type="match status" value="1"/>
</dbReference>
<dbReference type="AlphaFoldDB" id="A0A9D1WEF0"/>
<dbReference type="InterPro" id="IPR050985">
    <property type="entry name" value="Alpha-glycosidase_related"/>
</dbReference>
<comment type="caution">
    <text evidence="9">The sequence shown here is derived from an EMBL/GenBank/DDBJ whole genome shotgun (WGS) entry which is preliminary data.</text>
</comment>
<comment type="similarity">
    <text evidence="5">Belongs to the glycosyl hydrolase.</text>
</comment>
<keyword evidence="4 5" id="KW-0326">Glycosidase</keyword>
<dbReference type="InterPro" id="IPR031705">
    <property type="entry name" value="Glyco_hydro_36_C"/>
</dbReference>
<protein>
    <recommendedName>
        <fullName evidence="2 5">Alpha-galactosidase</fullName>
        <ecNumber evidence="2 5">3.2.1.22</ecNumber>
    </recommendedName>
</protein>
<dbReference type="InterPro" id="IPR013785">
    <property type="entry name" value="Aldolase_TIM"/>
</dbReference>
<dbReference type="Pfam" id="PF16875">
    <property type="entry name" value="Glyco_hydro_36N"/>
    <property type="match status" value="1"/>
</dbReference>
<dbReference type="PIRSF" id="PIRSF005536">
    <property type="entry name" value="Agal"/>
    <property type="match status" value="1"/>
</dbReference>
<evidence type="ECO:0000259" key="7">
    <source>
        <dbReference type="Pfam" id="PF16874"/>
    </source>
</evidence>
<dbReference type="FunFam" id="3.20.20.70:FF:000118">
    <property type="entry name" value="Alpha-galactosidase"/>
    <property type="match status" value="1"/>
</dbReference>
<dbReference type="PANTHER" id="PTHR43053:SF3">
    <property type="entry name" value="ALPHA-GALACTOSIDASE C-RELATED"/>
    <property type="match status" value="1"/>
</dbReference>
<sequence length="753" mass="84878">MSIIFNEQERSFTLSNGRISYVMQLFLEGYLGHLYFGRTLKHFNIKRAFYQTEREGAPNPELHADARTFSLDVLPQEYAIYGSGDYRIPALEATLSNGTTTLDLRYKSHEIFAGKKPLQGLPASFVNADSEADTLEITMQEVGGELEVVLSYTIFNDLDVIARSARIKNVGNGNVYLRKAASLSLDLPSTDFDRVSMYGKHAFERNVERVPLGHGIAIDSSTRGATSHQHQNFLALCEHNADEFHGEVYACGLVWSGNFEAATEVSPYGNTRMVMGINGFDFKWELKPSDSFTTPEALLVFTQDGFNGMSQNFHGFVQKHLVRGEHRDALRPVLVNSWEAAYMDFNEDSIVNFAKDAVKLGAELIVLDDGWFGVRDKDNCSLGDWTILNAKKLPNGLKGLADRIHALGSKFGLWVEPEMVSPDSELFRAHPDWALGVPNHVRSQQRNQYVLDLSRQEVRDYVVDAICKVLGSADIDYVKWDMNRNLTDIGSATLPASQQQEVATRFVLGTYDIMERITKAFPHILFESCAGGGRRFDLGMIYYMPQVWTSDNTDEVCRQRIQYGTSYVFPPITMGCHVSACPNHQVGRSTPMLSRFVCAMSGNFGYEMDLGKLSPEEQEEVKGHIALYKELRPTIQKGKFFRLMSPFEGTKNETSWQFVSQDGSEVIFMYFKNECLPQGNIRKVRLTALDPNATYKVTKHLFTPSLAVNALDYLSNYNLEGDVFGGDELMEFGLNMDKVDRDFAAHLLVFKRQ</sequence>
<evidence type="ECO:0000313" key="9">
    <source>
        <dbReference type="EMBL" id="HIX57646.1"/>
    </source>
</evidence>
<evidence type="ECO:0000256" key="2">
    <source>
        <dbReference type="ARBA" id="ARBA00012755"/>
    </source>
</evidence>
<gene>
    <name evidence="9" type="ORF">H9850_09285</name>
</gene>
<dbReference type="InterPro" id="IPR031704">
    <property type="entry name" value="Glyco_hydro_36_N"/>
</dbReference>
<evidence type="ECO:0000256" key="6">
    <source>
        <dbReference type="PIRSR" id="PIRSR005536-1"/>
    </source>
</evidence>
<feature type="domain" description="Glycosyl hydrolase family 36 N-terminal" evidence="8">
    <location>
        <begin position="29"/>
        <end position="287"/>
    </location>
</feature>
<dbReference type="Gene3D" id="3.20.20.70">
    <property type="entry name" value="Aldolase class I"/>
    <property type="match status" value="1"/>
</dbReference>
<dbReference type="InterPro" id="IPR038417">
    <property type="entry name" value="Alpga-gal_N_sf"/>
</dbReference>
<dbReference type="InterPro" id="IPR013780">
    <property type="entry name" value="Glyco_hydro_b"/>
</dbReference>
<dbReference type="InterPro" id="IPR002252">
    <property type="entry name" value="Glyco_hydro_36"/>
</dbReference>
<dbReference type="Gene3D" id="2.60.40.1180">
    <property type="entry name" value="Golgi alpha-mannosidase II"/>
    <property type="match status" value="1"/>
</dbReference>
<dbReference type="SUPFAM" id="SSF51445">
    <property type="entry name" value="(Trans)glycosidases"/>
    <property type="match status" value="1"/>
</dbReference>
<evidence type="ECO:0000256" key="1">
    <source>
        <dbReference type="ARBA" id="ARBA00001255"/>
    </source>
</evidence>
<proteinExistence type="inferred from homology"/>
<comment type="catalytic activity">
    <reaction evidence="1 5">
        <text>Hydrolysis of terminal, non-reducing alpha-D-galactose residues in alpha-D-galactosides, including galactose oligosaccharides, galactomannans and galactolipids.</text>
        <dbReference type="EC" id="3.2.1.22"/>
    </reaction>
</comment>
<dbReference type="InterPro" id="IPR017853">
    <property type="entry name" value="GH"/>
</dbReference>
<evidence type="ECO:0000256" key="5">
    <source>
        <dbReference type="PIRNR" id="PIRNR005536"/>
    </source>
</evidence>
<feature type="domain" description="Glycosyl hydrolase family 36 C-terminal" evidence="7">
    <location>
        <begin position="653"/>
        <end position="749"/>
    </location>
</feature>
<evidence type="ECO:0000256" key="4">
    <source>
        <dbReference type="ARBA" id="ARBA00023295"/>
    </source>
</evidence>
<dbReference type="Pfam" id="PF16874">
    <property type="entry name" value="Glyco_hydro_36C"/>
    <property type="match status" value="1"/>
</dbReference>
<dbReference type="GO" id="GO:0004557">
    <property type="term" value="F:alpha-galactosidase activity"/>
    <property type="evidence" value="ECO:0007669"/>
    <property type="project" value="UniProtKB-UniRule"/>
</dbReference>
<dbReference type="EMBL" id="DXEV01000183">
    <property type="protein sequence ID" value="HIX57646.1"/>
    <property type="molecule type" value="Genomic_DNA"/>
</dbReference>
<dbReference type="GO" id="GO:0016052">
    <property type="term" value="P:carbohydrate catabolic process"/>
    <property type="evidence" value="ECO:0007669"/>
    <property type="project" value="InterPro"/>
</dbReference>
<accession>A0A9D1WEF0</accession>
<organism evidence="9 10">
    <name type="scientific">Candidatus Anaerobiospirillum pullistercoris</name>
    <dbReference type="NCBI Taxonomy" id="2838452"/>
    <lineage>
        <taxon>Bacteria</taxon>
        <taxon>Pseudomonadati</taxon>
        <taxon>Pseudomonadota</taxon>
        <taxon>Gammaproteobacteria</taxon>
        <taxon>Aeromonadales</taxon>
        <taxon>Succinivibrionaceae</taxon>
        <taxon>Anaerobiospirillum</taxon>
    </lineage>
</organism>
<reference evidence="9" key="2">
    <citation type="submission" date="2021-04" db="EMBL/GenBank/DDBJ databases">
        <authorList>
            <person name="Gilroy R."/>
        </authorList>
    </citation>
    <scope>NUCLEOTIDE SEQUENCE</scope>
    <source>
        <strain evidence="9">USASDec5-558</strain>
    </source>
</reference>
<feature type="active site" description="Proton donor" evidence="6">
    <location>
        <position position="551"/>
    </location>
</feature>
<dbReference type="Gene3D" id="2.70.98.60">
    <property type="entry name" value="alpha-galactosidase from lactobacil brevis"/>
    <property type="match status" value="1"/>
</dbReference>
<dbReference type="Proteomes" id="UP000886829">
    <property type="component" value="Unassembled WGS sequence"/>
</dbReference>
<name>A0A9D1WEF0_9GAMM</name>
<reference evidence="9" key="1">
    <citation type="journal article" date="2021" name="PeerJ">
        <title>Extensive microbial diversity within the chicken gut microbiome revealed by metagenomics and culture.</title>
        <authorList>
            <person name="Gilroy R."/>
            <person name="Ravi A."/>
            <person name="Getino M."/>
            <person name="Pursley I."/>
            <person name="Horton D.L."/>
            <person name="Alikhan N.F."/>
            <person name="Baker D."/>
            <person name="Gharbi K."/>
            <person name="Hall N."/>
            <person name="Watson M."/>
            <person name="Adriaenssens E.M."/>
            <person name="Foster-Nyarko E."/>
            <person name="Jarju S."/>
            <person name="Secka A."/>
            <person name="Antonio M."/>
            <person name="Oren A."/>
            <person name="Chaudhuri R.R."/>
            <person name="La Ragione R."/>
            <person name="Hildebrand F."/>
            <person name="Pallen M.J."/>
        </authorList>
    </citation>
    <scope>NUCLEOTIDE SEQUENCE</scope>
    <source>
        <strain evidence="9">USASDec5-558</strain>
    </source>
</reference>
<keyword evidence="3 5" id="KW-0378">Hydrolase</keyword>
<evidence type="ECO:0000256" key="3">
    <source>
        <dbReference type="ARBA" id="ARBA00022801"/>
    </source>
</evidence>